<evidence type="ECO:0000313" key="1">
    <source>
        <dbReference type="EMBL" id="CAG8835208.1"/>
    </source>
</evidence>
<dbReference type="AlphaFoldDB" id="A0A9N9PLB0"/>
<organism evidence="1 2">
    <name type="scientific">Cetraspora pellucida</name>
    <dbReference type="NCBI Taxonomy" id="1433469"/>
    <lineage>
        <taxon>Eukaryota</taxon>
        <taxon>Fungi</taxon>
        <taxon>Fungi incertae sedis</taxon>
        <taxon>Mucoromycota</taxon>
        <taxon>Glomeromycotina</taxon>
        <taxon>Glomeromycetes</taxon>
        <taxon>Diversisporales</taxon>
        <taxon>Gigasporaceae</taxon>
        <taxon>Cetraspora</taxon>
    </lineage>
</organism>
<evidence type="ECO:0000313" key="2">
    <source>
        <dbReference type="Proteomes" id="UP000789759"/>
    </source>
</evidence>
<sequence>MEVINDIEQEDIYNIALPFVELGMDEYDETDDIIHQNVQELWEFWQQKECTCRNKDNKTCYEKIGFYNWIKGQLTSFAF</sequence>
<feature type="non-terminal residue" evidence="1">
    <location>
        <position position="79"/>
    </location>
</feature>
<name>A0A9N9PLB0_9GLOM</name>
<protein>
    <submittedName>
        <fullName evidence="1">20746_t:CDS:1</fullName>
    </submittedName>
</protein>
<keyword evidence="2" id="KW-1185">Reference proteome</keyword>
<dbReference type="OrthoDB" id="2381604at2759"/>
<dbReference type="Proteomes" id="UP000789759">
    <property type="component" value="Unassembled WGS sequence"/>
</dbReference>
<dbReference type="EMBL" id="CAJVQA010075490">
    <property type="protein sequence ID" value="CAG8835208.1"/>
    <property type="molecule type" value="Genomic_DNA"/>
</dbReference>
<gene>
    <name evidence="1" type="ORF">CPELLU_LOCUS21208</name>
</gene>
<accession>A0A9N9PLB0</accession>
<proteinExistence type="predicted"/>
<comment type="caution">
    <text evidence="1">The sequence shown here is derived from an EMBL/GenBank/DDBJ whole genome shotgun (WGS) entry which is preliminary data.</text>
</comment>
<reference evidence="1" key="1">
    <citation type="submission" date="2021-06" db="EMBL/GenBank/DDBJ databases">
        <authorList>
            <person name="Kallberg Y."/>
            <person name="Tangrot J."/>
            <person name="Rosling A."/>
        </authorList>
    </citation>
    <scope>NUCLEOTIDE SEQUENCE</scope>
    <source>
        <strain evidence="1">FL966</strain>
    </source>
</reference>